<name>A0A845AYE3_9SPHN</name>
<dbReference type="SUPFAM" id="SSF46785">
    <property type="entry name" value="Winged helix' DNA-binding domain"/>
    <property type="match status" value="1"/>
</dbReference>
<dbReference type="InterPro" id="IPR036390">
    <property type="entry name" value="WH_DNA-bd_sf"/>
</dbReference>
<proteinExistence type="predicted"/>
<dbReference type="Pfam" id="PF13545">
    <property type="entry name" value="HTH_Crp_2"/>
    <property type="match status" value="1"/>
</dbReference>
<evidence type="ECO:0000313" key="2">
    <source>
        <dbReference type="EMBL" id="MXP42894.1"/>
    </source>
</evidence>
<dbReference type="GO" id="GO:0003677">
    <property type="term" value="F:DNA binding"/>
    <property type="evidence" value="ECO:0007669"/>
    <property type="project" value="InterPro"/>
</dbReference>
<dbReference type="InterPro" id="IPR012318">
    <property type="entry name" value="HTH_CRP"/>
</dbReference>
<dbReference type="Proteomes" id="UP000431922">
    <property type="component" value="Unassembled WGS sequence"/>
</dbReference>
<dbReference type="OrthoDB" id="6155297at2"/>
<dbReference type="RefSeq" id="WP_160754556.1">
    <property type="nucleotide sequence ID" value="NZ_WTYL01000001.1"/>
</dbReference>
<dbReference type="Gene3D" id="2.60.120.10">
    <property type="entry name" value="Jelly Rolls"/>
    <property type="match status" value="1"/>
</dbReference>
<dbReference type="EMBL" id="WTYL01000001">
    <property type="protein sequence ID" value="MXP42894.1"/>
    <property type="molecule type" value="Genomic_DNA"/>
</dbReference>
<dbReference type="SMART" id="SM00419">
    <property type="entry name" value="HTH_CRP"/>
    <property type="match status" value="1"/>
</dbReference>
<feature type="domain" description="HTH crp-type" evidence="1">
    <location>
        <begin position="43"/>
        <end position="117"/>
    </location>
</feature>
<sequence length="137" mass="15237">MTIACDDILDLAAKYPEWGRAFWFDTLVEASIFREWTVCLGRRNAVARVAHLLLEFSVRFEMTGNGDGKSFILPITQADIADAVGLSAVHTNRSIQHLRQSGEISTDGRTVTIEDYAALEKVALFDPAYLHLGGPRR</sequence>
<dbReference type="PROSITE" id="PS51063">
    <property type="entry name" value="HTH_CRP_2"/>
    <property type="match status" value="1"/>
</dbReference>
<dbReference type="AlphaFoldDB" id="A0A845AYE3"/>
<reference evidence="2 3" key="1">
    <citation type="submission" date="2019-12" db="EMBL/GenBank/DDBJ databases">
        <title>Genomic-based taxomic classification of the family Erythrobacteraceae.</title>
        <authorList>
            <person name="Xu L."/>
        </authorList>
    </citation>
    <scope>NUCLEOTIDE SEQUENCE [LARGE SCALE GENOMIC DNA]</scope>
    <source>
        <strain evidence="2 3">KCTC 42453</strain>
    </source>
</reference>
<keyword evidence="3" id="KW-1185">Reference proteome</keyword>
<dbReference type="InterPro" id="IPR014710">
    <property type="entry name" value="RmlC-like_jellyroll"/>
</dbReference>
<gene>
    <name evidence="2" type="ORF">GRI65_00320</name>
</gene>
<protein>
    <submittedName>
        <fullName evidence="2">Helix-turn-helix domain-containing protein</fullName>
    </submittedName>
</protein>
<dbReference type="GO" id="GO:0006355">
    <property type="term" value="P:regulation of DNA-templated transcription"/>
    <property type="evidence" value="ECO:0007669"/>
    <property type="project" value="InterPro"/>
</dbReference>
<accession>A0A845AYE3</accession>
<evidence type="ECO:0000259" key="1">
    <source>
        <dbReference type="PROSITE" id="PS51063"/>
    </source>
</evidence>
<organism evidence="2 3">
    <name type="scientific">Allopontixanthobacter sediminis</name>
    <dbReference type="NCBI Taxonomy" id="1689985"/>
    <lineage>
        <taxon>Bacteria</taxon>
        <taxon>Pseudomonadati</taxon>
        <taxon>Pseudomonadota</taxon>
        <taxon>Alphaproteobacteria</taxon>
        <taxon>Sphingomonadales</taxon>
        <taxon>Erythrobacteraceae</taxon>
        <taxon>Allopontixanthobacter</taxon>
    </lineage>
</organism>
<evidence type="ECO:0000313" key="3">
    <source>
        <dbReference type="Proteomes" id="UP000431922"/>
    </source>
</evidence>
<comment type="caution">
    <text evidence="2">The sequence shown here is derived from an EMBL/GenBank/DDBJ whole genome shotgun (WGS) entry which is preliminary data.</text>
</comment>